<sequence>MVLVLAAGTFTVVNQALVAIFKRPGRFAALAILVLTVGASLVSTVPGFFGTVLAMILVTDRRRSLPGRELRLA</sequence>
<name>M2Y665_9PSEU</name>
<keyword evidence="1" id="KW-0472">Membrane</keyword>
<protein>
    <submittedName>
        <fullName evidence="2">YhgE/Pip N-terminal domain-containing protein</fullName>
    </submittedName>
</protein>
<gene>
    <name evidence="2" type="ORF">H074_38438</name>
</gene>
<accession>M2Y665</accession>
<dbReference type="Proteomes" id="UP000054226">
    <property type="component" value="Unassembled WGS sequence"/>
</dbReference>
<evidence type="ECO:0000313" key="2">
    <source>
        <dbReference type="EMBL" id="EME50467.1"/>
    </source>
</evidence>
<dbReference type="EMBL" id="AOHO01000085">
    <property type="protein sequence ID" value="EME50467.1"/>
    <property type="molecule type" value="Genomic_DNA"/>
</dbReference>
<organism evidence="2 3">
    <name type="scientific">Amycolatopsis decaplanina DSM 44594</name>
    <dbReference type="NCBI Taxonomy" id="1284240"/>
    <lineage>
        <taxon>Bacteria</taxon>
        <taxon>Bacillati</taxon>
        <taxon>Actinomycetota</taxon>
        <taxon>Actinomycetes</taxon>
        <taxon>Pseudonocardiales</taxon>
        <taxon>Pseudonocardiaceae</taxon>
        <taxon>Amycolatopsis</taxon>
    </lineage>
</organism>
<proteinExistence type="predicted"/>
<keyword evidence="1" id="KW-1133">Transmembrane helix</keyword>
<keyword evidence="1" id="KW-0812">Transmembrane</keyword>
<feature type="transmembrane region" description="Helical" evidence="1">
    <location>
        <begin position="28"/>
        <end position="58"/>
    </location>
</feature>
<comment type="caution">
    <text evidence="2">The sequence shown here is derived from an EMBL/GenBank/DDBJ whole genome shotgun (WGS) entry which is preliminary data.</text>
</comment>
<dbReference type="AlphaFoldDB" id="M2Y665"/>
<reference evidence="2 3" key="1">
    <citation type="journal article" date="2013" name="Genome Announc.">
        <title>Draft Genome Sequence of Amycolatopsis decaplanina Strain DSM 44594T.</title>
        <authorList>
            <person name="Kaur N."/>
            <person name="Kumar S."/>
            <person name="Bala M."/>
            <person name="Raghava G.P."/>
            <person name="Mayilraj S."/>
        </authorList>
    </citation>
    <scope>NUCLEOTIDE SEQUENCE [LARGE SCALE GENOMIC DNA]</scope>
    <source>
        <strain evidence="2 3">DSM 44594</strain>
    </source>
</reference>
<evidence type="ECO:0000256" key="1">
    <source>
        <dbReference type="SAM" id="Phobius"/>
    </source>
</evidence>
<keyword evidence="3" id="KW-1185">Reference proteome</keyword>
<evidence type="ECO:0000313" key="3">
    <source>
        <dbReference type="Proteomes" id="UP000054226"/>
    </source>
</evidence>
<dbReference type="PATRIC" id="fig|1284240.4.peg.7837"/>